<reference evidence="2" key="1">
    <citation type="submission" date="2015-05" db="UniProtKB">
        <authorList>
            <consortium name="EnsemblMetazoa"/>
        </authorList>
    </citation>
    <scope>IDENTIFICATION</scope>
</reference>
<dbReference type="PANTHER" id="PTHR36688:SF2">
    <property type="entry name" value="ENDONUCLEASE_EXONUCLEASE_PHOSPHATASE DOMAIN-CONTAINING PROTEIN"/>
    <property type="match status" value="1"/>
</dbReference>
<dbReference type="VEuPathDB" id="VectorBase:RPRC012686"/>
<protein>
    <submittedName>
        <fullName evidence="2">Endo/exonuclease/phosphatase domain-containing protein</fullName>
    </submittedName>
</protein>
<dbReference type="EnsemblMetazoa" id="RPRC012686-RA">
    <property type="protein sequence ID" value="RPRC012686-PA"/>
    <property type="gene ID" value="RPRC012686"/>
</dbReference>
<dbReference type="InterPro" id="IPR036691">
    <property type="entry name" value="Endo/exonu/phosph_ase_sf"/>
</dbReference>
<keyword evidence="3" id="KW-1185">Reference proteome</keyword>
<evidence type="ECO:0000259" key="1">
    <source>
        <dbReference type="Pfam" id="PF14529"/>
    </source>
</evidence>
<dbReference type="Pfam" id="PF14529">
    <property type="entry name" value="Exo_endo_phos_2"/>
    <property type="match status" value="1"/>
</dbReference>
<dbReference type="SUPFAM" id="SSF56219">
    <property type="entry name" value="DNase I-like"/>
    <property type="match status" value="1"/>
</dbReference>
<accession>T1I8R4</accession>
<sequence length="523" mass="60634">MSILQWNMNGYPTHKEELRKLIKEKSPLLVCLQETHLKPRNNLTIPHYNCYRRDFLQGQRACGGVGILVRDDIICQKILINSNFQTVIVKVCLLHPITVCSIYIPPRQNINLEEMNSFLRQIQGPTLLLGDFNAHHIVWGSEVTESRGRELLDAIEEQNLILLNDGSKTFLSSSFGTMSAIDLSISSVSLVTRLEWNVLEDSYGSDHFPICIHMENGIQAQERPKRWRIKQANWELYAERSSLKEQELQGNIEELSQLINQKILLAAKAAIPETKVVPHRITVPWWSEECQEAVRKRRRAIRRFKRHCTRANFIEYKKANAEARRLIKLRKKITWANYVSSLNRNTPQAAVRNIIKRISGRGRKRHIAGLEKDGQRFVQPVEIAECLASYIAEYTFDEAYDTEFLAIKRRRERIEFNIQNEIENSTLNVPFSMDELESALERCKNSAPGLDNIPYLFLKKLTASSKRTLLFFYNYVFSSNSFPSPWKLATVIPVYKEGKEGRFPKSYRPISLTNCICKVMERM</sequence>
<dbReference type="OMA" id="TATICHI"/>
<evidence type="ECO:0000313" key="3">
    <source>
        <dbReference type="Proteomes" id="UP000015103"/>
    </source>
</evidence>
<dbReference type="STRING" id="13249.T1I8R4"/>
<dbReference type="Gene3D" id="3.60.10.10">
    <property type="entry name" value="Endonuclease/exonuclease/phosphatase"/>
    <property type="match status" value="1"/>
</dbReference>
<dbReference type="PANTHER" id="PTHR36688">
    <property type="entry name" value="ENDO/EXONUCLEASE/PHOSPHATASE DOMAIN-CONTAINING PROTEIN"/>
    <property type="match status" value="1"/>
</dbReference>
<dbReference type="HOGENOM" id="CLU_593952_0_0_1"/>
<dbReference type="CDD" id="cd09077">
    <property type="entry name" value="R1-I-EN"/>
    <property type="match status" value="1"/>
</dbReference>
<dbReference type="AlphaFoldDB" id="T1I8R4"/>
<dbReference type="GO" id="GO:0003824">
    <property type="term" value="F:catalytic activity"/>
    <property type="evidence" value="ECO:0007669"/>
    <property type="project" value="InterPro"/>
</dbReference>
<dbReference type="InParanoid" id="T1I8R4"/>
<organism evidence="2 3">
    <name type="scientific">Rhodnius prolixus</name>
    <name type="common">Triatomid bug</name>
    <dbReference type="NCBI Taxonomy" id="13249"/>
    <lineage>
        <taxon>Eukaryota</taxon>
        <taxon>Metazoa</taxon>
        <taxon>Ecdysozoa</taxon>
        <taxon>Arthropoda</taxon>
        <taxon>Hexapoda</taxon>
        <taxon>Insecta</taxon>
        <taxon>Pterygota</taxon>
        <taxon>Neoptera</taxon>
        <taxon>Paraneoptera</taxon>
        <taxon>Hemiptera</taxon>
        <taxon>Heteroptera</taxon>
        <taxon>Panheteroptera</taxon>
        <taxon>Cimicomorpha</taxon>
        <taxon>Reduviidae</taxon>
        <taxon>Triatominae</taxon>
        <taxon>Rhodnius</taxon>
    </lineage>
</organism>
<proteinExistence type="predicted"/>
<dbReference type="InterPro" id="IPR005135">
    <property type="entry name" value="Endo/exonuclease/phosphatase"/>
</dbReference>
<dbReference type="EMBL" id="ACPB03032746">
    <property type="status" value="NOT_ANNOTATED_CDS"/>
    <property type="molecule type" value="Genomic_DNA"/>
</dbReference>
<dbReference type="eggNOG" id="KOG1075">
    <property type="taxonomic scope" value="Eukaryota"/>
</dbReference>
<evidence type="ECO:0000313" key="2">
    <source>
        <dbReference type="EnsemblMetazoa" id="RPRC012686-PA"/>
    </source>
</evidence>
<feature type="domain" description="Endonuclease/exonuclease/phosphatase" evidence="1">
    <location>
        <begin position="97"/>
        <end position="210"/>
    </location>
</feature>
<name>T1I8R4_RHOPR</name>
<dbReference type="Proteomes" id="UP000015103">
    <property type="component" value="Unassembled WGS sequence"/>
</dbReference>
<dbReference type="InterPro" id="IPR052560">
    <property type="entry name" value="RdDP_mobile_element"/>
</dbReference>